<comment type="caution">
    <text evidence="1">The sequence shown here is derived from an EMBL/GenBank/DDBJ whole genome shotgun (WGS) entry which is preliminary data.</text>
</comment>
<name>A0ABT1KUP9_9ACTN</name>
<dbReference type="EMBL" id="JANARS010000002">
    <property type="protein sequence ID" value="MCP3421480.1"/>
    <property type="molecule type" value="Genomic_DNA"/>
</dbReference>
<keyword evidence="2" id="KW-1185">Reference proteome</keyword>
<gene>
    <name evidence="1" type="ORF">NCI01_06705</name>
</gene>
<dbReference type="RefSeq" id="WP_254180691.1">
    <property type="nucleotide sequence ID" value="NZ_JANARS010000002.1"/>
</dbReference>
<evidence type="ECO:0008006" key="3">
    <source>
        <dbReference type="Google" id="ProtNLM"/>
    </source>
</evidence>
<dbReference type="Proteomes" id="UP001204524">
    <property type="component" value="Unassembled WGS sequence"/>
</dbReference>
<accession>A0ABT1KUP9</accession>
<protein>
    <recommendedName>
        <fullName evidence="3">FAD-binding PCMH-type domain-containing protein</fullName>
    </recommendedName>
</protein>
<evidence type="ECO:0000313" key="2">
    <source>
        <dbReference type="Proteomes" id="UP001204524"/>
    </source>
</evidence>
<reference evidence="1 2" key="1">
    <citation type="submission" date="2022-06" db="EMBL/GenBank/DDBJ databases">
        <authorList>
            <person name="So Y."/>
        </authorList>
    </citation>
    <scope>NUCLEOTIDE SEQUENCE [LARGE SCALE GENOMIC DNA]</scope>
    <source>
        <strain evidence="1 2">STR3</strain>
    </source>
</reference>
<evidence type="ECO:0000313" key="1">
    <source>
        <dbReference type="EMBL" id="MCP3421480.1"/>
    </source>
</evidence>
<sequence length="237" mass="25099">MSRAPLALPHSATLAWWLTAWLRGHEQTDHVLDALADDTHLLEGGSTLDLLVRARGTGASYAGLALPVDGDPLGLGGPRDFNSAALEAGQAVVVGELGLVPEEQGETVQWRPLDAARRQLPDVGEADRTLRAALLGAAGDLADLDVARWRPEAADALMNLHHRPALDAPLGTPPRCVDLAARGLQAWAIVDLALVDDGGALSSFEAERRRDLLQPLGRAARRAIVAACSPEVWPEGQ</sequence>
<proteinExistence type="predicted"/>
<organism evidence="1 2">
    <name type="scientific">Nocardioides pinisoli</name>
    <dbReference type="NCBI Taxonomy" id="2950279"/>
    <lineage>
        <taxon>Bacteria</taxon>
        <taxon>Bacillati</taxon>
        <taxon>Actinomycetota</taxon>
        <taxon>Actinomycetes</taxon>
        <taxon>Propionibacteriales</taxon>
        <taxon>Nocardioidaceae</taxon>
        <taxon>Nocardioides</taxon>
    </lineage>
</organism>